<evidence type="ECO:0000313" key="1">
    <source>
        <dbReference type="EMBL" id="EKN43223.1"/>
    </source>
</evidence>
<dbReference type="PATRIC" id="fig|1232189.3.peg.321"/>
<dbReference type="EMBL" id="AMXI01000108">
    <property type="protein sequence ID" value="EKN43223.1"/>
    <property type="molecule type" value="Genomic_DNA"/>
</dbReference>
<feature type="non-terminal residue" evidence="1">
    <location>
        <position position="1"/>
    </location>
</feature>
<gene>
    <name evidence="1" type="ORF">CFSAN001627_01965</name>
</gene>
<evidence type="ECO:0000313" key="2">
    <source>
        <dbReference type="Proteomes" id="UP000011944"/>
    </source>
</evidence>
<sequence>KRIIIANCSDCSNTVMGIAPKMKLPVYHQTDHVLRTVDYKLTRRLPKEKLHK</sequence>
<dbReference type="AlphaFoldDB" id="M1ZZN7"/>
<accession>M1ZZN7</accession>
<dbReference type="Proteomes" id="UP000011944">
    <property type="component" value="Unassembled WGS sequence"/>
</dbReference>
<proteinExistence type="predicted"/>
<reference evidence="1 2" key="2">
    <citation type="submission" date="2013-03" db="EMBL/GenBank/DDBJ databases">
        <title>Diversity in Clostridium botulinum.</title>
        <authorList>
            <person name="Timme R.E."/>
            <person name="Allard M."/>
            <person name="Luo Y."/>
            <person name="Strain E."/>
            <person name="Gonzalez-Escalona N."/>
            <person name="Brown E."/>
        </authorList>
    </citation>
    <scope>NUCLEOTIDE SEQUENCE [LARGE SCALE GENOMIC DNA]</scope>
    <source>
        <strain evidence="1 2">CFSAN001627</strain>
    </source>
</reference>
<protein>
    <submittedName>
        <fullName evidence="1">Electron transport protein</fullName>
    </submittedName>
</protein>
<organism evidence="1 2">
    <name type="scientific">Clostridium botulinum CFSAN001627</name>
    <dbReference type="NCBI Taxonomy" id="1232189"/>
    <lineage>
        <taxon>Bacteria</taxon>
        <taxon>Bacillati</taxon>
        <taxon>Bacillota</taxon>
        <taxon>Clostridia</taxon>
        <taxon>Eubacteriales</taxon>
        <taxon>Clostridiaceae</taxon>
        <taxon>Clostridium</taxon>
    </lineage>
</organism>
<name>M1ZZN7_CLOBO</name>
<comment type="caution">
    <text evidence="1">The sequence shown here is derived from an EMBL/GenBank/DDBJ whole genome shotgun (WGS) entry which is preliminary data.</text>
</comment>
<reference evidence="1 2" key="1">
    <citation type="submission" date="2012-10" db="EMBL/GenBank/DDBJ databases">
        <authorList>
            <person name="Strain E.A."/>
            <person name="Brown E."/>
            <person name="Allard M.W."/>
            <person name="Gonzalez-Escalona N."/>
            <person name="Timme R."/>
        </authorList>
    </citation>
    <scope>NUCLEOTIDE SEQUENCE [LARGE SCALE GENOMIC DNA]</scope>
    <source>
        <strain evidence="1 2">CFSAN001627</strain>
    </source>
</reference>